<sequence length="392" mass="43033">MATPPSHTRIDLSQSPSAAAVLNSTIIPALTLAKAGVAGICIPGVESVITGVLELATMLSMMDANKEDLAKIEKALYKLIAIDTTGVSGDLKQRLDTLPSELEMIVSECKSLAEKNRFTRFLKSKLYKERIQSIKDSVASHIHHFTFYGNISIEKCIEAMASNVRAVNNKIDTVLFNETLGKLKCVPARYNSVNTPEKCMNGTRVAIIQDIVTRLSATPSSAERVVMLSGPAGSGKSSIAKSVAAILAEEKGMLAASFFFSRAYKERKEITHLPTTLAMHLADYDAAFRIRLIDLLQSDQTGILDADPHLQFQKMVVEILENLPPSSQPWAICLDALDECGNDHGQIFLRWLSDSIARIPSHIRFFLTGRPDVPSYMKLNTLISQMHGFLLD</sequence>
<dbReference type="InterPro" id="IPR007111">
    <property type="entry name" value="NACHT_NTPase"/>
</dbReference>
<reference evidence="3" key="1">
    <citation type="submission" date="2023-03" db="EMBL/GenBank/DDBJ databases">
        <title>Massive genome expansion in bonnet fungi (Mycena s.s.) driven by repeated elements and novel gene families across ecological guilds.</title>
        <authorList>
            <consortium name="Lawrence Berkeley National Laboratory"/>
            <person name="Harder C.B."/>
            <person name="Miyauchi S."/>
            <person name="Viragh M."/>
            <person name="Kuo A."/>
            <person name="Thoen E."/>
            <person name="Andreopoulos B."/>
            <person name="Lu D."/>
            <person name="Skrede I."/>
            <person name="Drula E."/>
            <person name="Henrissat B."/>
            <person name="Morin E."/>
            <person name="Kohler A."/>
            <person name="Barry K."/>
            <person name="LaButti K."/>
            <person name="Morin E."/>
            <person name="Salamov A."/>
            <person name="Lipzen A."/>
            <person name="Mereny Z."/>
            <person name="Hegedus B."/>
            <person name="Baldrian P."/>
            <person name="Stursova M."/>
            <person name="Weitz H."/>
            <person name="Taylor A."/>
            <person name="Grigoriev I.V."/>
            <person name="Nagy L.G."/>
            <person name="Martin F."/>
            <person name="Kauserud H."/>
        </authorList>
    </citation>
    <scope>NUCLEOTIDE SEQUENCE</scope>
    <source>
        <strain evidence="3">CBHHK002</strain>
    </source>
</reference>
<keyword evidence="1" id="KW-0677">Repeat</keyword>
<dbReference type="Gene3D" id="3.40.50.300">
    <property type="entry name" value="P-loop containing nucleotide triphosphate hydrolases"/>
    <property type="match status" value="1"/>
</dbReference>
<feature type="domain" description="NACHT" evidence="2">
    <location>
        <begin position="224"/>
        <end position="372"/>
    </location>
</feature>
<dbReference type="Proteomes" id="UP001218218">
    <property type="component" value="Unassembled WGS sequence"/>
</dbReference>
<evidence type="ECO:0000259" key="2">
    <source>
        <dbReference type="PROSITE" id="PS50837"/>
    </source>
</evidence>
<keyword evidence="4" id="KW-1185">Reference proteome</keyword>
<dbReference type="SUPFAM" id="SSF52540">
    <property type="entry name" value="P-loop containing nucleoside triphosphate hydrolases"/>
    <property type="match status" value="1"/>
</dbReference>
<dbReference type="CDD" id="cd21037">
    <property type="entry name" value="MLKL_NTD"/>
    <property type="match status" value="1"/>
</dbReference>
<evidence type="ECO:0000313" key="4">
    <source>
        <dbReference type="Proteomes" id="UP001218218"/>
    </source>
</evidence>
<evidence type="ECO:0000256" key="1">
    <source>
        <dbReference type="ARBA" id="ARBA00022737"/>
    </source>
</evidence>
<dbReference type="PROSITE" id="PS50837">
    <property type="entry name" value="NACHT"/>
    <property type="match status" value="1"/>
</dbReference>
<name>A0AAD6ZHL2_9AGAR</name>
<organism evidence="3 4">
    <name type="scientific">Mycena albidolilacea</name>
    <dbReference type="NCBI Taxonomy" id="1033008"/>
    <lineage>
        <taxon>Eukaryota</taxon>
        <taxon>Fungi</taxon>
        <taxon>Dikarya</taxon>
        <taxon>Basidiomycota</taxon>
        <taxon>Agaricomycotina</taxon>
        <taxon>Agaricomycetes</taxon>
        <taxon>Agaricomycetidae</taxon>
        <taxon>Agaricales</taxon>
        <taxon>Marasmiineae</taxon>
        <taxon>Mycenaceae</taxon>
        <taxon>Mycena</taxon>
    </lineage>
</organism>
<dbReference type="InterPro" id="IPR027417">
    <property type="entry name" value="P-loop_NTPase"/>
</dbReference>
<evidence type="ECO:0000313" key="3">
    <source>
        <dbReference type="EMBL" id="KAJ7323200.1"/>
    </source>
</evidence>
<dbReference type="Pfam" id="PF24883">
    <property type="entry name" value="NPHP3_N"/>
    <property type="match status" value="1"/>
</dbReference>
<dbReference type="InterPro" id="IPR059179">
    <property type="entry name" value="MLKL-like_MCAfunc"/>
</dbReference>
<dbReference type="InterPro" id="IPR056884">
    <property type="entry name" value="NPHP3-like_N"/>
</dbReference>
<dbReference type="EMBL" id="JARIHO010000047">
    <property type="protein sequence ID" value="KAJ7323200.1"/>
    <property type="molecule type" value="Genomic_DNA"/>
</dbReference>
<gene>
    <name evidence="3" type="ORF">DFH08DRAFT_941518</name>
</gene>
<feature type="non-terminal residue" evidence="3">
    <location>
        <position position="392"/>
    </location>
</feature>
<accession>A0AAD6ZHL2</accession>
<dbReference type="AlphaFoldDB" id="A0AAD6ZHL2"/>
<proteinExistence type="predicted"/>
<comment type="caution">
    <text evidence="3">The sequence shown here is derived from an EMBL/GenBank/DDBJ whole genome shotgun (WGS) entry which is preliminary data.</text>
</comment>
<protein>
    <recommendedName>
        <fullName evidence="2">NACHT domain-containing protein</fullName>
    </recommendedName>
</protein>